<feature type="domain" description="Major facilitator superfamily (MFS) profile" evidence="7">
    <location>
        <begin position="438"/>
        <end position="825"/>
    </location>
</feature>
<dbReference type="PANTHER" id="PTHR43124">
    <property type="entry name" value="PURINE EFFLUX PUMP PBUE"/>
    <property type="match status" value="1"/>
</dbReference>
<dbReference type="EMBL" id="JASJEU010000013">
    <property type="protein sequence ID" value="MDJ1650660.1"/>
    <property type="molecule type" value="Genomic_DNA"/>
</dbReference>
<evidence type="ECO:0000256" key="3">
    <source>
        <dbReference type="ARBA" id="ARBA00022692"/>
    </source>
</evidence>
<dbReference type="InterPro" id="IPR036259">
    <property type="entry name" value="MFS_trans_sf"/>
</dbReference>
<feature type="transmembrane region" description="Helical" evidence="6">
    <location>
        <begin position="505"/>
        <end position="524"/>
    </location>
</feature>
<evidence type="ECO:0000256" key="1">
    <source>
        <dbReference type="ARBA" id="ARBA00004651"/>
    </source>
</evidence>
<evidence type="ECO:0000259" key="7">
    <source>
        <dbReference type="PROSITE" id="PS50850"/>
    </source>
</evidence>
<accession>A0ABT7DR75</accession>
<evidence type="ECO:0000256" key="2">
    <source>
        <dbReference type="ARBA" id="ARBA00022475"/>
    </source>
</evidence>
<dbReference type="PANTHER" id="PTHR43124:SF3">
    <property type="entry name" value="CHLORAMPHENICOL EFFLUX PUMP RV0191"/>
    <property type="match status" value="1"/>
</dbReference>
<comment type="caution">
    <text evidence="8">The sequence shown here is derived from an EMBL/GenBank/DDBJ whole genome shotgun (WGS) entry which is preliminary data.</text>
</comment>
<evidence type="ECO:0000256" key="6">
    <source>
        <dbReference type="SAM" id="Phobius"/>
    </source>
</evidence>
<keyword evidence="5 6" id="KW-0472">Membrane</keyword>
<dbReference type="PROSITE" id="PS50850">
    <property type="entry name" value="MFS"/>
    <property type="match status" value="2"/>
</dbReference>
<feature type="transmembrane region" description="Helical" evidence="6">
    <location>
        <begin position="150"/>
        <end position="172"/>
    </location>
</feature>
<feature type="transmembrane region" description="Helical" evidence="6">
    <location>
        <begin position="597"/>
        <end position="615"/>
    </location>
</feature>
<feature type="transmembrane region" description="Helical" evidence="6">
    <location>
        <begin position="307"/>
        <end position="326"/>
    </location>
</feature>
<feature type="transmembrane region" description="Helical" evidence="6">
    <location>
        <begin position="219"/>
        <end position="244"/>
    </location>
</feature>
<keyword evidence="2" id="KW-1003">Cell membrane</keyword>
<gene>
    <name evidence="8" type="ORF">QNJ86_07590</name>
</gene>
<feature type="transmembrane region" description="Helical" evidence="6">
    <location>
        <begin position="283"/>
        <end position="301"/>
    </location>
</feature>
<dbReference type="Proteomes" id="UP001232750">
    <property type="component" value="Unassembled WGS sequence"/>
</dbReference>
<evidence type="ECO:0000313" key="8">
    <source>
        <dbReference type="EMBL" id="MDJ1650660.1"/>
    </source>
</evidence>
<feature type="transmembrane region" description="Helical" evidence="6">
    <location>
        <begin position="89"/>
        <end position="112"/>
    </location>
</feature>
<keyword evidence="9" id="KW-1185">Reference proteome</keyword>
<dbReference type="SUPFAM" id="SSF103473">
    <property type="entry name" value="MFS general substrate transporter"/>
    <property type="match status" value="2"/>
</dbReference>
<organism evidence="8 9">
    <name type="scientific">Gordonibacter faecis</name>
    <dbReference type="NCBI Taxonomy" id="3047475"/>
    <lineage>
        <taxon>Bacteria</taxon>
        <taxon>Bacillati</taxon>
        <taxon>Actinomycetota</taxon>
        <taxon>Coriobacteriia</taxon>
        <taxon>Eggerthellales</taxon>
        <taxon>Eggerthellaceae</taxon>
        <taxon>Gordonibacter</taxon>
    </lineage>
</organism>
<evidence type="ECO:0000256" key="5">
    <source>
        <dbReference type="ARBA" id="ARBA00023136"/>
    </source>
</evidence>
<feature type="transmembrane region" description="Helical" evidence="6">
    <location>
        <begin position="764"/>
        <end position="787"/>
    </location>
</feature>
<feature type="transmembrane region" description="Helical" evidence="6">
    <location>
        <begin position="178"/>
        <end position="198"/>
    </location>
</feature>
<evidence type="ECO:0000256" key="4">
    <source>
        <dbReference type="ARBA" id="ARBA00022989"/>
    </source>
</evidence>
<comment type="subcellular location">
    <subcellularLocation>
        <location evidence="1">Cell membrane</location>
        <topology evidence="1">Multi-pass membrane protein</topology>
    </subcellularLocation>
</comment>
<feature type="transmembrane region" description="Helical" evidence="6">
    <location>
        <begin position="678"/>
        <end position="699"/>
    </location>
</feature>
<feature type="transmembrane region" description="Helical" evidence="6">
    <location>
        <begin position="731"/>
        <end position="752"/>
    </location>
</feature>
<feature type="transmembrane region" description="Helical" evidence="6">
    <location>
        <begin position="347"/>
        <end position="369"/>
    </location>
</feature>
<dbReference type="InterPro" id="IPR050189">
    <property type="entry name" value="MFS_Efflux_Transporters"/>
</dbReference>
<protein>
    <submittedName>
        <fullName evidence="8">MFS transporter</fullName>
    </submittedName>
</protein>
<dbReference type="Gene3D" id="1.20.1250.20">
    <property type="entry name" value="MFS general substrate transporter like domains"/>
    <property type="match status" value="2"/>
</dbReference>
<feature type="transmembrane region" description="Helical" evidence="6">
    <location>
        <begin position="530"/>
        <end position="554"/>
    </location>
</feature>
<keyword evidence="4 6" id="KW-1133">Transmembrane helix</keyword>
<dbReference type="RefSeq" id="WP_283832001.1">
    <property type="nucleotide sequence ID" value="NZ_JASJEU010000013.1"/>
</dbReference>
<feature type="domain" description="Major facilitator superfamily (MFS) profile" evidence="7">
    <location>
        <begin position="18"/>
        <end position="398"/>
    </location>
</feature>
<feature type="transmembrane region" description="Helical" evidence="6">
    <location>
        <begin position="256"/>
        <end position="276"/>
    </location>
</feature>
<feature type="transmembrane region" description="Helical" evidence="6">
    <location>
        <begin position="473"/>
        <end position="493"/>
    </location>
</feature>
<sequence length="834" mass="89396">MGYARKQDESQWGTGRTSKNGAKISLLLSGDDGMVQTALISPLLASIAIAYPDATELMLDQAMSVTAMTMLPAMLCSSVLARYFNKKKLIMFGTLLFMLAGLSAMFAPNMVILVLTRAILGIGAGIAFPLVPSSIAYLFNEHEKNQMLGWMNACGSLLSFTLSMAAGWVALVNWKLAFLFYLIFVPILVLQAIFLPDFKPEKKEAIDRGLRKEPLNWKMWLVGIGMLLFMVLAMVATFKLSLFVELNGLGTSADSGTGVSCMTCASFLISLFFATYFEKLTRFAPVVSLCFAGAAFITLSVSESIPAVFAGMVLLGFCMGTINPFFMSTMSRVAPDTRKTLGMTMMCIFQLGGQIFTPYYMMLVGSLGFSSERSLFGFTAGLFIVAAVVVAVFALYATAKERRRLTPLYRNAAYLLRCLFEVFRRGSMSSIAKALNMKEAWGVYALYVMVAGAGAVTPALAAFGAAFPDANPVTISLIQSLPSLTTIIGTLFIGAVAGKKIPFKVAGIIALVVYFVFGCLPAVWNDSLTSILIARALVGFGMGMVSPLGAAIFLRLVDNKQERSKYLGRGGAMQQAGCVVLTLLGGFLCAIDWRLTFWAYGLALVALLIFVICFKEPPSLAEEAAAKGTSEEKSRIPGTAWFFIVIFLLAQVVCSPTMMNFSMLMATNIPGEDPTTVAGIAGTLLSVFVLAGVVSSVLMDKLIGLFGKYTGAVALAITLIGNIIIANANSVALFTIGILVFGFGWCLVIPVINLECGNVTNKAGLAMVASLVMVAMNLGNFVASYYMGAVFSVVGNNPSMCLIVDSAAFAILAIAWAVFNMRNKAWMKDSSSEN</sequence>
<name>A0ABT7DR75_9ACTN</name>
<proteinExistence type="predicted"/>
<evidence type="ECO:0000313" key="9">
    <source>
        <dbReference type="Proteomes" id="UP001232750"/>
    </source>
</evidence>
<dbReference type="Pfam" id="PF07690">
    <property type="entry name" value="MFS_1"/>
    <property type="match status" value="2"/>
</dbReference>
<feature type="transmembrane region" description="Helical" evidence="6">
    <location>
        <begin position="375"/>
        <end position="397"/>
    </location>
</feature>
<feature type="transmembrane region" description="Helical" evidence="6">
    <location>
        <begin position="443"/>
        <end position="467"/>
    </location>
</feature>
<feature type="transmembrane region" description="Helical" evidence="6">
    <location>
        <begin position="118"/>
        <end position="138"/>
    </location>
</feature>
<feature type="transmembrane region" description="Helical" evidence="6">
    <location>
        <begin position="636"/>
        <end position="658"/>
    </location>
</feature>
<feature type="transmembrane region" description="Helical" evidence="6">
    <location>
        <begin position="566"/>
        <end position="591"/>
    </location>
</feature>
<feature type="transmembrane region" description="Helical" evidence="6">
    <location>
        <begin position="799"/>
        <end position="819"/>
    </location>
</feature>
<keyword evidence="3 6" id="KW-0812">Transmembrane</keyword>
<feature type="transmembrane region" description="Helical" evidence="6">
    <location>
        <begin position="706"/>
        <end position="725"/>
    </location>
</feature>
<dbReference type="InterPro" id="IPR020846">
    <property type="entry name" value="MFS_dom"/>
</dbReference>
<reference evidence="8 9" key="1">
    <citation type="submission" date="2023-05" db="EMBL/GenBank/DDBJ databases">
        <title>Gordonibacter KGMB12511T sp. nov., isolated from faeces of healthy Korean.</title>
        <authorList>
            <person name="Kim H.S."/>
            <person name="Kim J.-S."/>
            <person name="Suh M.K."/>
            <person name="Eom M.K."/>
            <person name="Do H.E."/>
            <person name="Lee J.-S."/>
        </authorList>
    </citation>
    <scope>NUCLEOTIDE SEQUENCE [LARGE SCALE GENOMIC DNA]</scope>
    <source>
        <strain evidence="8 9">KGMB12511</strain>
    </source>
</reference>
<dbReference type="InterPro" id="IPR011701">
    <property type="entry name" value="MFS"/>
</dbReference>